<reference evidence="1 2" key="1">
    <citation type="submission" date="2016-11" db="EMBL/GenBank/DDBJ databases">
        <authorList>
            <person name="Jaros S."/>
            <person name="Januszkiewicz K."/>
            <person name="Wedrychowicz H."/>
        </authorList>
    </citation>
    <scope>NUCLEOTIDE SEQUENCE [LARGE SCALE GENOMIC DNA]</scope>
    <source>
        <strain evidence="1 2">DSM 24574</strain>
    </source>
</reference>
<gene>
    <name evidence="1" type="ORF">SAMN04488109_6451</name>
</gene>
<evidence type="ECO:0000313" key="2">
    <source>
        <dbReference type="Proteomes" id="UP000184212"/>
    </source>
</evidence>
<proteinExistence type="predicted"/>
<dbReference type="Proteomes" id="UP000184212">
    <property type="component" value="Unassembled WGS sequence"/>
</dbReference>
<dbReference type="RefSeq" id="WP_073142832.1">
    <property type="nucleotide sequence ID" value="NZ_FQWQ01000006.1"/>
</dbReference>
<keyword evidence="2" id="KW-1185">Reference proteome</keyword>
<dbReference type="OrthoDB" id="9830580at2"/>
<evidence type="ECO:0000313" key="1">
    <source>
        <dbReference type="EMBL" id="SHH98137.1"/>
    </source>
</evidence>
<protein>
    <recommendedName>
        <fullName evidence="3">WYL domain-containing protein</fullName>
    </recommendedName>
</protein>
<dbReference type="AlphaFoldDB" id="A0A1M5XE55"/>
<sequence>MPLPDYDTGVITQQLYDAAQSKRVCSIQLFKETGSRVVHPYGVCRTKQNKIVLVCWQEYGYSAKSKGPGYRNLMLMECSGVKVLPRTFFVRNDFDAADPLYAEWVFHI</sequence>
<name>A0A1M5XE55_9BACT</name>
<accession>A0A1M5XE55</accession>
<dbReference type="EMBL" id="FQWQ01000006">
    <property type="protein sequence ID" value="SHH98137.1"/>
    <property type="molecule type" value="Genomic_DNA"/>
</dbReference>
<organism evidence="1 2">
    <name type="scientific">Chryseolinea serpens</name>
    <dbReference type="NCBI Taxonomy" id="947013"/>
    <lineage>
        <taxon>Bacteria</taxon>
        <taxon>Pseudomonadati</taxon>
        <taxon>Bacteroidota</taxon>
        <taxon>Cytophagia</taxon>
        <taxon>Cytophagales</taxon>
        <taxon>Fulvivirgaceae</taxon>
        <taxon>Chryseolinea</taxon>
    </lineage>
</organism>
<evidence type="ECO:0008006" key="3">
    <source>
        <dbReference type="Google" id="ProtNLM"/>
    </source>
</evidence>